<accession>A0A0J1HF02</accession>
<reference evidence="1 2" key="1">
    <citation type="submission" date="2015-05" db="EMBL/GenBank/DDBJ databases">
        <title>Photobacterium galathea sp. nov.</title>
        <authorList>
            <person name="Machado H."/>
            <person name="Gram L."/>
        </authorList>
    </citation>
    <scope>NUCLEOTIDE SEQUENCE [LARGE SCALE GENOMIC DNA]</scope>
    <source>
        <strain evidence="1 2">DSM 22954</strain>
    </source>
</reference>
<proteinExistence type="predicted"/>
<sequence length="113" mass="12517">MGVEAPNYKTPETPRQMASSAAVWKQSWEPVLSKAGYPTIKSCDPTDSNTYALVPYSTLLLRVAGEDCHTAMLLPKMQFIHTWQGSGMVVVDRLLSPVWRNKVVGVYQPCSTT</sequence>
<gene>
    <name evidence="1" type="ORF">ABT57_06310</name>
</gene>
<evidence type="ECO:0000313" key="1">
    <source>
        <dbReference type="EMBL" id="KLV10186.1"/>
    </source>
</evidence>
<dbReference type="STRING" id="320778.ABT57_06310"/>
<dbReference type="PATRIC" id="fig|320778.3.peg.1359"/>
<organism evidence="1 2">
    <name type="scientific">Photobacterium ganghwense</name>
    <dbReference type="NCBI Taxonomy" id="320778"/>
    <lineage>
        <taxon>Bacteria</taxon>
        <taxon>Pseudomonadati</taxon>
        <taxon>Pseudomonadota</taxon>
        <taxon>Gammaproteobacteria</taxon>
        <taxon>Vibrionales</taxon>
        <taxon>Vibrionaceae</taxon>
        <taxon>Photobacterium</taxon>
    </lineage>
</organism>
<comment type="caution">
    <text evidence="1">The sequence shown here is derived from an EMBL/GenBank/DDBJ whole genome shotgun (WGS) entry which is preliminary data.</text>
</comment>
<protein>
    <submittedName>
        <fullName evidence="1">Uncharacterized protein</fullName>
    </submittedName>
</protein>
<dbReference type="AlphaFoldDB" id="A0A0J1HF02"/>
<dbReference type="Proteomes" id="UP000035909">
    <property type="component" value="Unassembled WGS sequence"/>
</dbReference>
<evidence type="ECO:0000313" key="2">
    <source>
        <dbReference type="Proteomes" id="UP000035909"/>
    </source>
</evidence>
<keyword evidence="2" id="KW-1185">Reference proteome</keyword>
<dbReference type="EMBL" id="LDOU01000006">
    <property type="protein sequence ID" value="KLV10186.1"/>
    <property type="molecule type" value="Genomic_DNA"/>
</dbReference>
<name>A0A0J1HF02_9GAMM</name>